<evidence type="ECO:0000313" key="13">
    <source>
        <dbReference type="EMBL" id="EFF69116.1"/>
    </source>
</evidence>
<dbReference type="GO" id="GO:0005886">
    <property type="term" value="C:plasma membrane"/>
    <property type="evidence" value="ECO:0007669"/>
    <property type="project" value="UniProtKB-SubCell"/>
</dbReference>
<dbReference type="InterPro" id="IPR028055">
    <property type="entry name" value="YidC/Oxa/ALB_C"/>
</dbReference>
<evidence type="ECO:0000256" key="4">
    <source>
        <dbReference type="ARBA" id="ARBA00022692"/>
    </source>
</evidence>
<dbReference type="Pfam" id="PF02096">
    <property type="entry name" value="60KD_IMP"/>
    <property type="match status" value="1"/>
</dbReference>
<evidence type="ECO:0000256" key="10">
    <source>
        <dbReference type="SAM" id="MobiDB-lite"/>
    </source>
</evidence>
<dbReference type="HOGENOM" id="CLU_055404_0_0_9"/>
<dbReference type="PANTHER" id="PTHR12428">
    <property type="entry name" value="OXA1"/>
    <property type="match status" value="1"/>
</dbReference>
<dbReference type="GO" id="GO:0051205">
    <property type="term" value="P:protein insertion into membrane"/>
    <property type="evidence" value="ECO:0007669"/>
    <property type="project" value="TreeGrafter"/>
</dbReference>
<proteinExistence type="inferred from homology"/>
<protein>
    <submittedName>
        <fullName evidence="13">Membrane protein insertase, YidC/Oxa1 family</fullName>
    </submittedName>
</protein>
<feature type="transmembrane region" description="Helical" evidence="11">
    <location>
        <begin position="14"/>
        <end position="33"/>
    </location>
</feature>
<dbReference type="CDD" id="cd20070">
    <property type="entry name" value="5TM_YidC_Alb3"/>
    <property type="match status" value="1"/>
</dbReference>
<keyword evidence="5" id="KW-0653">Protein transport</keyword>
<dbReference type="NCBIfam" id="TIGR03592">
    <property type="entry name" value="yidC_oxa1_cterm"/>
    <property type="match status" value="1"/>
</dbReference>
<keyword evidence="2" id="KW-0813">Transport</keyword>
<keyword evidence="7 11" id="KW-0472">Membrane</keyword>
<dbReference type="eggNOG" id="COG0706">
    <property type="taxonomic scope" value="Bacteria"/>
</dbReference>
<feature type="compositionally biased region" description="Basic and acidic residues" evidence="10">
    <location>
        <begin position="367"/>
        <end position="383"/>
    </location>
</feature>
<evidence type="ECO:0000313" key="14">
    <source>
        <dbReference type="Proteomes" id="UP000006238"/>
    </source>
</evidence>
<feature type="transmembrane region" description="Helical" evidence="11">
    <location>
        <begin position="285"/>
        <end position="307"/>
    </location>
</feature>
<dbReference type="GO" id="GO:0032977">
    <property type="term" value="F:membrane insertase activity"/>
    <property type="evidence" value="ECO:0007669"/>
    <property type="project" value="InterPro"/>
</dbReference>
<evidence type="ECO:0000256" key="11">
    <source>
        <dbReference type="SAM" id="Phobius"/>
    </source>
</evidence>
<keyword evidence="8" id="KW-0143">Chaperone</keyword>
<dbReference type="EMBL" id="ABWN01000021">
    <property type="protein sequence ID" value="EFF69116.1"/>
    <property type="molecule type" value="Genomic_DNA"/>
</dbReference>
<comment type="caution">
    <text evidence="13">The sequence shown here is derived from an EMBL/GenBank/DDBJ whole genome shotgun (WGS) entry which is preliminary data.</text>
</comment>
<feature type="domain" description="Membrane insertase YidC/Oxa/ALB C-terminal" evidence="12">
    <location>
        <begin position="47"/>
        <end position="321"/>
    </location>
</feature>
<evidence type="ECO:0000256" key="2">
    <source>
        <dbReference type="ARBA" id="ARBA00022448"/>
    </source>
</evidence>
<dbReference type="STRING" id="45851.BHV86_00185"/>
<keyword evidence="14" id="KW-1185">Reference proteome</keyword>
<dbReference type="RefSeq" id="WP_005601758.1">
    <property type="nucleotide sequence ID" value="NZ_GG663520.1"/>
</dbReference>
<evidence type="ECO:0000256" key="9">
    <source>
        <dbReference type="RuleBase" id="RU003945"/>
    </source>
</evidence>
<dbReference type="InterPro" id="IPR047196">
    <property type="entry name" value="YidC_ALB_C"/>
</dbReference>
<feature type="transmembrane region" description="Helical" evidence="11">
    <location>
        <begin position="45"/>
        <end position="66"/>
    </location>
</feature>
<evidence type="ECO:0000256" key="3">
    <source>
        <dbReference type="ARBA" id="ARBA00022475"/>
    </source>
</evidence>
<feature type="compositionally biased region" description="Polar residues" evidence="10">
    <location>
        <begin position="384"/>
        <end position="393"/>
    </location>
</feature>
<name>D4RY14_9FIRM</name>
<comment type="similarity">
    <text evidence="9">Belongs to the OXA1/ALB3/YidC family.</text>
</comment>
<comment type="subcellular location">
    <subcellularLocation>
        <location evidence="1">Cell membrane</location>
        <topology evidence="1">Multi-pass membrane protein</topology>
    </subcellularLocation>
    <subcellularLocation>
        <location evidence="9">Membrane</location>
        <topology evidence="9">Multi-pass membrane protein</topology>
    </subcellularLocation>
</comment>
<keyword evidence="6 11" id="KW-1133">Transmembrane helix</keyword>
<feature type="transmembrane region" description="Helical" evidence="11">
    <location>
        <begin position="236"/>
        <end position="254"/>
    </location>
</feature>
<sequence length="415" mass="46450">MILLTTQTGFLKPIAWLLGQIFNGLFNLIYNIAEWFTDKPYHVPIIGISVILFTIIVRLILLPMTIKQQKFSKLSGLMNPELQEIQAKYKDKRDQVSMMNMQAETKAVYEKYGTSPTGGCLTMLIQLPIMFALYRVIYKIPGYVTKIRELCGGIADKITGSGDDWATKLDAINGISVSASTGKATLIDKIYNLSPEKWSEVQNAFSSVDFGNAYDQIHGYNNLFGISLTQAPGWRLSWALIIPILAGLTQWLSVKLMENKNNVNVGSQNDQQAGMASSMKVMNTIMPILSAVFCVSFASCIGLYWIASSVVQIVVQLVINKKMNNKDVDEIVKENIEKANIKRAKKGLPPVKISNVTSKYVEQVHKMEARENRKEERDKEIKESTSYYNTSAKPGSLAAKANMVKMFNEKNNNSK</sequence>
<dbReference type="InterPro" id="IPR001708">
    <property type="entry name" value="YidC/ALB3/OXA1/COX18"/>
</dbReference>
<evidence type="ECO:0000256" key="6">
    <source>
        <dbReference type="ARBA" id="ARBA00022989"/>
    </source>
</evidence>
<evidence type="ECO:0000256" key="5">
    <source>
        <dbReference type="ARBA" id="ARBA00022927"/>
    </source>
</evidence>
<keyword evidence="4 9" id="KW-0812">Transmembrane</keyword>
<dbReference type="PANTHER" id="PTHR12428:SF65">
    <property type="entry name" value="CYTOCHROME C OXIDASE ASSEMBLY PROTEIN COX18, MITOCHONDRIAL"/>
    <property type="match status" value="1"/>
</dbReference>
<keyword evidence="3" id="KW-1003">Cell membrane</keyword>
<gene>
    <name evidence="13" type="ORF">BUTYVIB_00717</name>
</gene>
<accession>D4RY14</accession>
<dbReference type="Proteomes" id="UP000006238">
    <property type="component" value="Unassembled WGS sequence"/>
</dbReference>
<dbReference type="GO" id="GO:0015031">
    <property type="term" value="P:protein transport"/>
    <property type="evidence" value="ECO:0007669"/>
    <property type="project" value="UniProtKB-KW"/>
</dbReference>
<evidence type="ECO:0000256" key="7">
    <source>
        <dbReference type="ARBA" id="ARBA00023136"/>
    </source>
</evidence>
<feature type="region of interest" description="Disordered" evidence="10">
    <location>
        <begin position="367"/>
        <end position="393"/>
    </location>
</feature>
<evidence type="ECO:0000256" key="8">
    <source>
        <dbReference type="ARBA" id="ARBA00023186"/>
    </source>
</evidence>
<organism evidence="13 14">
    <name type="scientific">Eshraghiella crossota DSM 2876</name>
    <dbReference type="NCBI Taxonomy" id="511680"/>
    <lineage>
        <taxon>Bacteria</taxon>
        <taxon>Bacillati</taxon>
        <taxon>Bacillota</taxon>
        <taxon>Clostridia</taxon>
        <taxon>Lachnospirales</taxon>
        <taxon>Lachnospiraceae</taxon>
        <taxon>Eshraghiella</taxon>
    </lineage>
</organism>
<evidence type="ECO:0000256" key="1">
    <source>
        <dbReference type="ARBA" id="ARBA00004651"/>
    </source>
</evidence>
<evidence type="ECO:0000259" key="12">
    <source>
        <dbReference type="Pfam" id="PF02096"/>
    </source>
</evidence>
<dbReference type="GeneID" id="98919542"/>
<reference evidence="13 14" key="1">
    <citation type="submission" date="2010-02" db="EMBL/GenBank/DDBJ databases">
        <authorList>
            <person name="Weinstock G."/>
            <person name="Sodergren E."/>
            <person name="Clifton S."/>
            <person name="Fulton L."/>
            <person name="Fulton B."/>
            <person name="Courtney L."/>
            <person name="Fronick C."/>
            <person name="Harrison M."/>
            <person name="Strong C."/>
            <person name="Farmer C."/>
            <person name="Delahaunty K."/>
            <person name="Markovic C."/>
            <person name="Hall O."/>
            <person name="Minx P."/>
            <person name="Tomlinson C."/>
            <person name="Mitreva M."/>
            <person name="Nelson J."/>
            <person name="Hou S."/>
            <person name="Wollam A."/>
            <person name="Pepin K.H."/>
            <person name="Johnson M."/>
            <person name="Bhonagiri V."/>
            <person name="Zhang X."/>
            <person name="Suruliraj S."/>
            <person name="Warren W."/>
            <person name="Chinwalla A."/>
            <person name="Mardis E.R."/>
            <person name="Wilson R.K."/>
        </authorList>
    </citation>
    <scope>NUCLEOTIDE SEQUENCE [LARGE SCALE GENOMIC DNA]</scope>
    <source>
        <strain evidence="13 14">DSM 2876</strain>
    </source>
</reference>
<dbReference type="AlphaFoldDB" id="D4RY14"/>